<evidence type="ECO:0000313" key="3">
    <source>
        <dbReference type="Proteomes" id="UP000179920"/>
    </source>
</evidence>
<name>A0A1K0GZ80_9BASI</name>
<feature type="signal peptide" evidence="1">
    <location>
        <begin position="1"/>
        <end position="19"/>
    </location>
</feature>
<dbReference type="OrthoDB" id="3211402at2759"/>
<dbReference type="AlphaFoldDB" id="A0A1K0GZ80"/>
<evidence type="ECO:0000313" key="2">
    <source>
        <dbReference type="EMBL" id="SAM61601.1"/>
    </source>
</evidence>
<accession>A0A1K0GZ80</accession>
<organism evidence="2 3">
    <name type="scientific">Ustilago bromivora</name>
    <dbReference type="NCBI Taxonomy" id="307758"/>
    <lineage>
        <taxon>Eukaryota</taxon>
        <taxon>Fungi</taxon>
        <taxon>Dikarya</taxon>
        <taxon>Basidiomycota</taxon>
        <taxon>Ustilaginomycotina</taxon>
        <taxon>Ustilaginomycetes</taxon>
        <taxon>Ustilaginales</taxon>
        <taxon>Ustilaginaceae</taxon>
        <taxon>Ustilago</taxon>
    </lineage>
</organism>
<proteinExistence type="predicted"/>
<gene>
    <name evidence="2" type="ORF">UBRO_20136</name>
</gene>
<feature type="chain" id="PRO_5009664593" evidence="1">
    <location>
        <begin position="20"/>
        <end position="163"/>
    </location>
</feature>
<keyword evidence="1" id="KW-0732">Signal</keyword>
<sequence length="163" mass="18576">MMCRWMCICLLLLLNFTTSSHWCAMSFIDKSYQHAILPSHCDKANKPANKLHKDMVYCDLSRSLFPTRSVYPSCIKFKVWWLQGTYHWEKKALLLTGAGTLLKGMDATNPSYMSKVALSAKYPWFEKMHKMMKEHVLAGPAILLTTPSLDVAGNEDVRDRGIG</sequence>
<evidence type="ECO:0000256" key="1">
    <source>
        <dbReference type="SAM" id="SignalP"/>
    </source>
</evidence>
<reference evidence="3" key="1">
    <citation type="submission" date="2016-04" db="EMBL/GenBank/DDBJ databases">
        <authorList>
            <person name="Guldener U."/>
            <person name="Guldener U."/>
        </authorList>
    </citation>
    <scope>NUCLEOTIDE SEQUENCE [LARGE SCALE GENOMIC DNA]</scope>
    <source>
        <strain evidence="3">UB2112</strain>
    </source>
</reference>
<protein>
    <submittedName>
        <fullName evidence="2">Uncharacterized protein</fullName>
    </submittedName>
</protein>
<dbReference type="Proteomes" id="UP000179920">
    <property type="component" value="Chromosome I"/>
</dbReference>
<dbReference type="EMBL" id="LT558117">
    <property type="protein sequence ID" value="SAM61601.1"/>
    <property type="molecule type" value="Genomic_DNA"/>
</dbReference>